<dbReference type="AlphaFoldDB" id="A0A8H5TFR6"/>
<evidence type="ECO:0000256" key="1">
    <source>
        <dbReference type="SAM" id="MobiDB-lite"/>
    </source>
</evidence>
<gene>
    <name evidence="2" type="ORF">FDENT_10934</name>
</gene>
<feature type="region of interest" description="Disordered" evidence="1">
    <location>
        <begin position="227"/>
        <end position="272"/>
    </location>
</feature>
<dbReference type="Proteomes" id="UP000562682">
    <property type="component" value="Unassembled WGS sequence"/>
</dbReference>
<organism evidence="2 3">
    <name type="scientific">Fusarium denticulatum</name>
    <dbReference type="NCBI Taxonomy" id="48507"/>
    <lineage>
        <taxon>Eukaryota</taxon>
        <taxon>Fungi</taxon>
        <taxon>Dikarya</taxon>
        <taxon>Ascomycota</taxon>
        <taxon>Pezizomycotina</taxon>
        <taxon>Sordariomycetes</taxon>
        <taxon>Hypocreomycetidae</taxon>
        <taxon>Hypocreales</taxon>
        <taxon>Nectriaceae</taxon>
        <taxon>Fusarium</taxon>
        <taxon>Fusarium fujikuroi species complex</taxon>
    </lineage>
</organism>
<name>A0A8H5TFR6_9HYPO</name>
<accession>A0A8H5TFR6</accession>
<reference evidence="2 3" key="1">
    <citation type="submission" date="2020-05" db="EMBL/GenBank/DDBJ databases">
        <title>Identification and distribution of gene clusters putatively required for synthesis of sphingolipid metabolism inhibitors in phylogenetically diverse species of the filamentous fungus Fusarium.</title>
        <authorList>
            <person name="Kim H.-S."/>
            <person name="Busman M."/>
            <person name="Brown D.W."/>
            <person name="Divon H."/>
            <person name="Uhlig S."/>
            <person name="Proctor R.H."/>
        </authorList>
    </citation>
    <scope>NUCLEOTIDE SEQUENCE [LARGE SCALE GENOMIC DNA]</scope>
    <source>
        <strain evidence="2 3">NRRL 25311</strain>
    </source>
</reference>
<feature type="compositionally biased region" description="Acidic residues" evidence="1">
    <location>
        <begin position="426"/>
        <end position="437"/>
    </location>
</feature>
<dbReference type="EMBL" id="JAAOAK010000350">
    <property type="protein sequence ID" value="KAF5671395.1"/>
    <property type="molecule type" value="Genomic_DNA"/>
</dbReference>
<feature type="region of interest" description="Disordered" evidence="1">
    <location>
        <begin position="423"/>
        <end position="460"/>
    </location>
</feature>
<feature type="compositionally biased region" description="Pro residues" evidence="1">
    <location>
        <begin position="247"/>
        <end position="261"/>
    </location>
</feature>
<feature type="compositionally biased region" description="Basic and acidic residues" evidence="1">
    <location>
        <begin position="448"/>
        <end position="460"/>
    </location>
</feature>
<feature type="compositionally biased region" description="Polar residues" evidence="1">
    <location>
        <begin position="438"/>
        <end position="447"/>
    </location>
</feature>
<keyword evidence="3" id="KW-1185">Reference proteome</keyword>
<proteinExistence type="predicted"/>
<sequence>MYDVVWIKEEKLTKVPADAYWTQLNSTLRLAVGTTPLTALTTYAQAHVQLSDPKKKDATERQLELWLKKLETLLLARNDGIESQQQVASLLYNWNFVRAGDGEGWHASSDSDGSGSAQRVSDGLIQHLRMMKRNQQLLDGQTPSLPPQRVWPIIKEWYAPQVKFVEEESHDSGTVSFWRPSDEWDNSIWGLLLINYANQRIQLFLQNGTFYREVRLAGHDGTQSLPTLLPFESPYEDPGLSKKPTPTSTPPIPTTSPPALPPMASDGNHVNDSSKRSLLIKKIPQRAFYISPENDDGDRFTALEPFTYIRRGNLELAVRGVLLDPFSPIPTYSGILLVRELVLPSWTCQRAQANIKAFFHLGPLVVTKHIPPAIAPVRELRFEPPAVLPDVDSTSGVGAVALPGLGNGDWAWLQPFYPASKGAAGAEEEDSNSDETNGELSECSSVSMKRDDFEKDPDDPLRKILERYIHGIASEG</sequence>
<evidence type="ECO:0000313" key="2">
    <source>
        <dbReference type="EMBL" id="KAF5671395.1"/>
    </source>
</evidence>
<comment type="caution">
    <text evidence="2">The sequence shown here is derived from an EMBL/GenBank/DDBJ whole genome shotgun (WGS) entry which is preliminary data.</text>
</comment>
<evidence type="ECO:0000313" key="3">
    <source>
        <dbReference type="Proteomes" id="UP000562682"/>
    </source>
</evidence>
<protein>
    <submittedName>
        <fullName evidence="2">Uncharacterized protein</fullName>
    </submittedName>
</protein>